<feature type="domain" description="Protein kinase" evidence="16">
    <location>
        <begin position="91"/>
        <end position="251"/>
    </location>
</feature>
<evidence type="ECO:0000259" key="16">
    <source>
        <dbReference type="PROSITE" id="PS50011"/>
    </source>
</evidence>
<evidence type="ECO:0000256" key="14">
    <source>
        <dbReference type="PROSITE-ProRule" id="PRU10141"/>
    </source>
</evidence>
<keyword evidence="5" id="KW-0732">Signal</keyword>
<dbReference type="InterPro" id="IPR017441">
    <property type="entry name" value="Protein_kinase_ATP_BS"/>
</dbReference>
<keyword evidence="7 14" id="KW-0547">Nucleotide-binding</keyword>
<dbReference type="AlphaFoldDB" id="A0A2U1NVF0"/>
<reference evidence="17 18" key="1">
    <citation type="journal article" date="2018" name="Mol. Plant">
        <title>The genome of Artemisia annua provides insight into the evolution of Asteraceae family and artemisinin biosynthesis.</title>
        <authorList>
            <person name="Shen Q."/>
            <person name="Zhang L."/>
            <person name="Liao Z."/>
            <person name="Wang S."/>
            <person name="Yan T."/>
            <person name="Shi P."/>
            <person name="Liu M."/>
            <person name="Fu X."/>
            <person name="Pan Q."/>
            <person name="Wang Y."/>
            <person name="Lv Z."/>
            <person name="Lu X."/>
            <person name="Zhang F."/>
            <person name="Jiang W."/>
            <person name="Ma Y."/>
            <person name="Chen M."/>
            <person name="Hao X."/>
            <person name="Li L."/>
            <person name="Tang Y."/>
            <person name="Lv G."/>
            <person name="Zhou Y."/>
            <person name="Sun X."/>
            <person name="Brodelius P.E."/>
            <person name="Rose J.K.C."/>
            <person name="Tang K."/>
        </authorList>
    </citation>
    <scope>NUCLEOTIDE SEQUENCE [LARGE SCALE GENOMIC DNA]</scope>
    <source>
        <strain evidence="18">cv. Huhao1</strain>
        <tissue evidence="17">Leaf</tissue>
    </source>
</reference>
<keyword evidence="18" id="KW-1185">Reference proteome</keyword>
<dbReference type="Pfam" id="PF07714">
    <property type="entry name" value="PK_Tyr_Ser-Thr"/>
    <property type="match status" value="2"/>
</dbReference>
<dbReference type="GO" id="GO:0030246">
    <property type="term" value="F:carbohydrate binding"/>
    <property type="evidence" value="ECO:0007669"/>
    <property type="project" value="UniProtKB-KW"/>
</dbReference>
<keyword evidence="10 15" id="KW-1133">Transmembrane helix</keyword>
<evidence type="ECO:0000256" key="13">
    <source>
        <dbReference type="ARBA" id="ARBA00023180"/>
    </source>
</evidence>
<evidence type="ECO:0000313" key="18">
    <source>
        <dbReference type="Proteomes" id="UP000245207"/>
    </source>
</evidence>
<evidence type="ECO:0000313" key="17">
    <source>
        <dbReference type="EMBL" id="PWA77440.1"/>
    </source>
</evidence>
<comment type="subcellular location">
    <subcellularLocation>
        <location evidence="1">Membrane</location>
        <topology evidence="1">Single-pass membrane protein</topology>
    </subcellularLocation>
</comment>
<evidence type="ECO:0000256" key="7">
    <source>
        <dbReference type="ARBA" id="ARBA00022741"/>
    </source>
</evidence>
<dbReference type="PANTHER" id="PTHR27002">
    <property type="entry name" value="RECEPTOR-LIKE SERINE/THREONINE-PROTEIN KINASE SD1-8"/>
    <property type="match status" value="1"/>
</dbReference>
<dbReference type="PROSITE" id="PS00107">
    <property type="entry name" value="PROTEIN_KINASE_ATP"/>
    <property type="match status" value="1"/>
</dbReference>
<keyword evidence="4 15" id="KW-0812">Transmembrane</keyword>
<sequence>MFSLSMWGMGHLDELHGKSSNTRTVVIAVVAGVSLVLLLVTSVIVFMRRKRKTHGRLPENLVYEDEGIEEISTAESLQYSFGIIREATDDFFENNKLGEGGFGLVYKGKLQNGQEIAVKRLSRDSGQGELEFKNEVLLLARLQHGNLVRLLGFSLEGSERLLIYEFVQNASLDQFIFGNLTRLDIMKVCSGYMAPEYAMHGQFSVKSDVFSFGVLVLEILTGHKNHSFQNGVMMEDLLSHGTDVFVNNISR</sequence>
<evidence type="ECO:0000256" key="9">
    <source>
        <dbReference type="ARBA" id="ARBA00022840"/>
    </source>
</evidence>
<comment type="caution">
    <text evidence="17">The sequence shown here is derived from an EMBL/GenBank/DDBJ whole genome shotgun (WGS) entry which is preliminary data.</text>
</comment>
<dbReference type="Gene3D" id="3.30.200.20">
    <property type="entry name" value="Phosphorylase Kinase, domain 1"/>
    <property type="match status" value="1"/>
</dbReference>
<evidence type="ECO:0000256" key="6">
    <source>
        <dbReference type="ARBA" id="ARBA00022737"/>
    </source>
</evidence>
<keyword evidence="12" id="KW-0675">Receptor</keyword>
<evidence type="ECO:0000256" key="2">
    <source>
        <dbReference type="ARBA" id="ARBA00022527"/>
    </source>
</evidence>
<feature type="binding site" evidence="14">
    <location>
        <position position="119"/>
    </location>
    <ligand>
        <name>ATP</name>
        <dbReference type="ChEBI" id="CHEBI:30616"/>
    </ligand>
</feature>
<dbReference type="OrthoDB" id="2356065at2759"/>
<protein>
    <submittedName>
        <fullName evidence="17">Concanavalin A-like lectin/glucanase, subgroup</fullName>
    </submittedName>
</protein>
<evidence type="ECO:0000256" key="8">
    <source>
        <dbReference type="ARBA" id="ARBA00022777"/>
    </source>
</evidence>
<keyword evidence="11 15" id="KW-0472">Membrane</keyword>
<keyword evidence="9 14" id="KW-0067">ATP-binding</keyword>
<dbReference type="GO" id="GO:0005524">
    <property type="term" value="F:ATP binding"/>
    <property type="evidence" value="ECO:0007669"/>
    <property type="project" value="UniProtKB-UniRule"/>
</dbReference>
<keyword evidence="8" id="KW-0418">Kinase</keyword>
<evidence type="ECO:0000256" key="12">
    <source>
        <dbReference type="ARBA" id="ARBA00023170"/>
    </source>
</evidence>
<dbReference type="SUPFAM" id="SSF56112">
    <property type="entry name" value="Protein kinase-like (PK-like)"/>
    <property type="match status" value="1"/>
</dbReference>
<evidence type="ECO:0000256" key="10">
    <source>
        <dbReference type="ARBA" id="ARBA00022989"/>
    </source>
</evidence>
<keyword evidence="2" id="KW-0723">Serine/threonine-protein kinase</keyword>
<dbReference type="GO" id="GO:0004674">
    <property type="term" value="F:protein serine/threonine kinase activity"/>
    <property type="evidence" value="ECO:0007669"/>
    <property type="project" value="UniProtKB-KW"/>
</dbReference>
<dbReference type="GO" id="GO:0005886">
    <property type="term" value="C:plasma membrane"/>
    <property type="evidence" value="ECO:0007669"/>
    <property type="project" value="TreeGrafter"/>
</dbReference>
<evidence type="ECO:0000256" key="15">
    <source>
        <dbReference type="SAM" id="Phobius"/>
    </source>
</evidence>
<dbReference type="EMBL" id="PKPP01002126">
    <property type="protein sequence ID" value="PWA77440.1"/>
    <property type="molecule type" value="Genomic_DNA"/>
</dbReference>
<dbReference type="Proteomes" id="UP000245207">
    <property type="component" value="Unassembled WGS sequence"/>
</dbReference>
<dbReference type="InterPro" id="IPR001245">
    <property type="entry name" value="Ser-Thr/Tyr_kinase_cat_dom"/>
</dbReference>
<organism evidence="17 18">
    <name type="scientific">Artemisia annua</name>
    <name type="common">Sweet wormwood</name>
    <dbReference type="NCBI Taxonomy" id="35608"/>
    <lineage>
        <taxon>Eukaryota</taxon>
        <taxon>Viridiplantae</taxon>
        <taxon>Streptophyta</taxon>
        <taxon>Embryophyta</taxon>
        <taxon>Tracheophyta</taxon>
        <taxon>Spermatophyta</taxon>
        <taxon>Magnoliopsida</taxon>
        <taxon>eudicotyledons</taxon>
        <taxon>Gunneridae</taxon>
        <taxon>Pentapetalae</taxon>
        <taxon>asterids</taxon>
        <taxon>campanulids</taxon>
        <taxon>Asterales</taxon>
        <taxon>Asteraceae</taxon>
        <taxon>Asteroideae</taxon>
        <taxon>Anthemideae</taxon>
        <taxon>Artemisiinae</taxon>
        <taxon>Artemisia</taxon>
    </lineage>
</organism>
<evidence type="ECO:0000256" key="3">
    <source>
        <dbReference type="ARBA" id="ARBA00022679"/>
    </source>
</evidence>
<keyword evidence="6" id="KW-0677">Repeat</keyword>
<keyword evidence="3" id="KW-0808">Transferase</keyword>
<keyword evidence="13" id="KW-0325">Glycoprotein</keyword>
<evidence type="ECO:0000256" key="11">
    <source>
        <dbReference type="ARBA" id="ARBA00023136"/>
    </source>
</evidence>
<evidence type="ECO:0000256" key="5">
    <source>
        <dbReference type="ARBA" id="ARBA00022729"/>
    </source>
</evidence>
<proteinExistence type="predicted"/>
<name>A0A2U1NVF0_ARTAN</name>
<evidence type="ECO:0000256" key="4">
    <source>
        <dbReference type="ARBA" id="ARBA00022692"/>
    </source>
</evidence>
<dbReference type="STRING" id="35608.A0A2U1NVF0"/>
<accession>A0A2U1NVF0</accession>
<dbReference type="InterPro" id="IPR011009">
    <property type="entry name" value="Kinase-like_dom_sf"/>
</dbReference>
<feature type="transmembrane region" description="Helical" evidence="15">
    <location>
        <begin position="25"/>
        <end position="47"/>
    </location>
</feature>
<dbReference type="Gene3D" id="1.10.510.10">
    <property type="entry name" value="Transferase(Phosphotransferase) domain 1"/>
    <property type="match status" value="1"/>
</dbReference>
<dbReference type="InterPro" id="IPR000719">
    <property type="entry name" value="Prot_kinase_dom"/>
</dbReference>
<keyword evidence="17" id="KW-0430">Lectin</keyword>
<evidence type="ECO:0000256" key="1">
    <source>
        <dbReference type="ARBA" id="ARBA00004167"/>
    </source>
</evidence>
<dbReference type="FunFam" id="3.30.200.20:FF:000142">
    <property type="entry name" value="Cysteine-rich receptor-like protein kinase 10"/>
    <property type="match status" value="1"/>
</dbReference>
<dbReference type="PROSITE" id="PS50011">
    <property type="entry name" value="PROTEIN_KINASE_DOM"/>
    <property type="match status" value="1"/>
</dbReference>
<dbReference type="PANTHER" id="PTHR27002:SF1073">
    <property type="entry name" value="CYSTEINE-RICH RECEPTOR-LIKE PROTEIN KINASE 29"/>
    <property type="match status" value="1"/>
</dbReference>
<gene>
    <name evidence="17" type="ORF">CTI12_AA223270</name>
</gene>